<feature type="region of interest" description="Disordered" evidence="1">
    <location>
        <begin position="1"/>
        <end position="27"/>
    </location>
</feature>
<accession>A0A5B7GGC9</accession>
<sequence length="74" mass="7995">MTGDGMESQVNPRAGEGQRPELRQDLASCETKDAAYFSVPVHSLVAHFPFHSASPHPPLLSNVPSTPMTKHSDP</sequence>
<gene>
    <name evidence="2" type="ORF">E2C01_050521</name>
</gene>
<name>A0A5B7GGC9_PORTR</name>
<evidence type="ECO:0000313" key="2">
    <source>
        <dbReference type="EMBL" id="MPC56559.1"/>
    </source>
</evidence>
<feature type="compositionally biased region" description="Polar residues" evidence="1">
    <location>
        <begin position="62"/>
        <end position="74"/>
    </location>
</feature>
<evidence type="ECO:0000313" key="3">
    <source>
        <dbReference type="Proteomes" id="UP000324222"/>
    </source>
</evidence>
<proteinExistence type="predicted"/>
<comment type="caution">
    <text evidence="2">The sequence shown here is derived from an EMBL/GenBank/DDBJ whole genome shotgun (WGS) entry which is preliminary data.</text>
</comment>
<evidence type="ECO:0000256" key="1">
    <source>
        <dbReference type="SAM" id="MobiDB-lite"/>
    </source>
</evidence>
<dbReference type="Proteomes" id="UP000324222">
    <property type="component" value="Unassembled WGS sequence"/>
</dbReference>
<dbReference type="EMBL" id="VSRR010014034">
    <property type="protein sequence ID" value="MPC56559.1"/>
    <property type="molecule type" value="Genomic_DNA"/>
</dbReference>
<keyword evidence="3" id="KW-1185">Reference proteome</keyword>
<protein>
    <submittedName>
        <fullName evidence="2">Uncharacterized protein</fullName>
    </submittedName>
</protein>
<feature type="region of interest" description="Disordered" evidence="1">
    <location>
        <begin position="50"/>
        <end position="74"/>
    </location>
</feature>
<dbReference type="AlphaFoldDB" id="A0A5B7GGC9"/>
<reference evidence="2 3" key="1">
    <citation type="submission" date="2019-05" db="EMBL/GenBank/DDBJ databases">
        <title>Another draft genome of Portunus trituberculatus and its Hox gene families provides insights of decapod evolution.</title>
        <authorList>
            <person name="Jeong J.-H."/>
            <person name="Song I."/>
            <person name="Kim S."/>
            <person name="Choi T."/>
            <person name="Kim D."/>
            <person name="Ryu S."/>
            <person name="Kim W."/>
        </authorList>
    </citation>
    <scope>NUCLEOTIDE SEQUENCE [LARGE SCALE GENOMIC DNA]</scope>
    <source>
        <tissue evidence="2">Muscle</tissue>
    </source>
</reference>
<organism evidence="2 3">
    <name type="scientific">Portunus trituberculatus</name>
    <name type="common">Swimming crab</name>
    <name type="synonym">Neptunus trituberculatus</name>
    <dbReference type="NCBI Taxonomy" id="210409"/>
    <lineage>
        <taxon>Eukaryota</taxon>
        <taxon>Metazoa</taxon>
        <taxon>Ecdysozoa</taxon>
        <taxon>Arthropoda</taxon>
        <taxon>Crustacea</taxon>
        <taxon>Multicrustacea</taxon>
        <taxon>Malacostraca</taxon>
        <taxon>Eumalacostraca</taxon>
        <taxon>Eucarida</taxon>
        <taxon>Decapoda</taxon>
        <taxon>Pleocyemata</taxon>
        <taxon>Brachyura</taxon>
        <taxon>Eubrachyura</taxon>
        <taxon>Portunoidea</taxon>
        <taxon>Portunidae</taxon>
        <taxon>Portuninae</taxon>
        <taxon>Portunus</taxon>
    </lineage>
</organism>